<sequence>MHPLKNGVSFCSLVGLAIRLLVGQRELTQLQRSTQRIPGLLWLASPAHPLKEERQQDSGSGPLSWDGERLWEECGLPARAQAAIRGEEIPVTPPRFCLQDQDAMLGEPIWGNKPQCIVQKKLQLPVGRDGPGAPLFEAYYLAAKFQRFPG</sequence>
<feature type="chain" id="PRO_5043989602" evidence="1">
    <location>
        <begin position="24"/>
        <end position="150"/>
    </location>
</feature>
<dbReference type="Proteomes" id="UP001066276">
    <property type="component" value="Chromosome 3_1"/>
</dbReference>
<reference evidence="2" key="1">
    <citation type="journal article" date="2022" name="bioRxiv">
        <title>Sequencing and chromosome-scale assembly of the giantPleurodeles waltlgenome.</title>
        <authorList>
            <person name="Brown T."/>
            <person name="Elewa A."/>
            <person name="Iarovenko S."/>
            <person name="Subramanian E."/>
            <person name="Araus A.J."/>
            <person name="Petzold A."/>
            <person name="Susuki M."/>
            <person name="Suzuki K.-i.T."/>
            <person name="Hayashi T."/>
            <person name="Toyoda A."/>
            <person name="Oliveira C."/>
            <person name="Osipova E."/>
            <person name="Leigh N.D."/>
            <person name="Simon A."/>
            <person name="Yun M.H."/>
        </authorList>
    </citation>
    <scope>NUCLEOTIDE SEQUENCE</scope>
    <source>
        <strain evidence="2">20211129_DDA</strain>
        <tissue evidence="2">Liver</tissue>
    </source>
</reference>
<evidence type="ECO:0000313" key="2">
    <source>
        <dbReference type="EMBL" id="KAJ1186734.1"/>
    </source>
</evidence>
<keyword evidence="1" id="KW-0732">Signal</keyword>
<accession>A0AAV7UEA1</accession>
<organism evidence="2 3">
    <name type="scientific">Pleurodeles waltl</name>
    <name type="common">Iberian ribbed newt</name>
    <dbReference type="NCBI Taxonomy" id="8319"/>
    <lineage>
        <taxon>Eukaryota</taxon>
        <taxon>Metazoa</taxon>
        <taxon>Chordata</taxon>
        <taxon>Craniata</taxon>
        <taxon>Vertebrata</taxon>
        <taxon>Euteleostomi</taxon>
        <taxon>Amphibia</taxon>
        <taxon>Batrachia</taxon>
        <taxon>Caudata</taxon>
        <taxon>Salamandroidea</taxon>
        <taxon>Salamandridae</taxon>
        <taxon>Pleurodelinae</taxon>
        <taxon>Pleurodeles</taxon>
    </lineage>
</organism>
<dbReference type="AlphaFoldDB" id="A0AAV7UEA1"/>
<evidence type="ECO:0000313" key="3">
    <source>
        <dbReference type="Proteomes" id="UP001066276"/>
    </source>
</evidence>
<protein>
    <submittedName>
        <fullName evidence="2">Uncharacterized protein</fullName>
    </submittedName>
</protein>
<proteinExistence type="predicted"/>
<name>A0AAV7UEA1_PLEWA</name>
<dbReference type="EMBL" id="JANPWB010000005">
    <property type="protein sequence ID" value="KAJ1186734.1"/>
    <property type="molecule type" value="Genomic_DNA"/>
</dbReference>
<comment type="caution">
    <text evidence="2">The sequence shown here is derived from an EMBL/GenBank/DDBJ whole genome shotgun (WGS) entry which is preliminary data.</text>
</comment>
<gene>
    <name evidence="2" type="ORF">NDU88_003515</name>
</gene>
<evidence type="ECO:0000256" key="1">
    <source>
        <dbReference type="SAM" id="SignalP"/>
    </source>
</evidence>
<keyword evidence="3" id="KW-1185">Reference proteome</keyword>
<feature type="signal peptide" evidence="1">
    <location>
        <begin position="1"/>
        <end position="23"/>
    </location>
</feature>